<comment type="caution">
    <text evidence="2">The sequence shown here is derived from an EMBL/GenBank/DDBJ whole genome shotgun (WGS) entry which is preliminary data.</text>
</comment>
<accession>A0A934SCM1</accession>
<proteinExistence type="predicted"/>
<gene>
    <name evidence="2" type="ORF">JJJ17_05905</name>
</gene>
<dbReference type="RefSeq" id="WP_200684456.1">
    <property type="nucleotide sequence ID" value="NZ_JAEPRQ010000001.1"/>
</dbReference>
<name>A0A934SCM1_9RHOB</name>
<protein>
    <submittedName>
        <fullName evidence="2">Uncharacterized protein</fullName>
    </submittedName>
</protein>
<feature type="region of interest" description="Disordered" evidence="1">
    <location>
        <begin position="613"/>
        <end position="634"/>
    </location>
</feature>
<dbReference type="AlphaFoldDB" id="A0A934SCM1"/>
<evidence type="ECO:0000256" key="1">
    <source>
        <dbReference type="SAM" id="MobiDB-lite"/>
    </source>
</evidence>
<keyword evidence="3" id="KW-1185">Reference proteome</keyword>
<organism evidence="2 3">
    <name type="scientific">Paracoccus caeni</name>
    <dbReference type="NCBI Taxonomy" id="657651"/>
    <lineage>
        <taxon>Bacteria</taxon>
        <taxon>Pseudomonadati</taxon>
        <taxon>Pseudomonadota</taxon>
        <taxon>Alphaproteobacteria</taxon>
        <taxon>Rhodobacterales</taxon>
        <taxon>Paracoccaceae</taxon>
        <taxon>Paracoccus</taxon>
    </lineage>
</organism>
<sequence>MKPIHAVIGLCLAIALAGLAYWQLRDPWNAMNAPQAFVFKHAQILRAEDRSVPTDLEEEFGFLLDVLYEMQRAVADAGAEGYLLADPDKGVVTLHLSGVEATAPFPPVEGFVDFDVTALGVPPTRISRNGAGAIIESDFDGIGDGLVISMDFVPAADVSTQMARQSALAEEHAARIAAWQDELVRVRAQIAAGPETSGDRWRHVLPGWRATVLLPDWASFGYSPDFPRTEFLDPVDEQRKFITYAAMPGNGQEIFAAEREQMLAPSRDGVEVLLDQPDATIAARIDAPYTGVFLTAVEGIDYIIFVRTPDLTMIREVWAVAESLSDAPLAMNAALSSDFDALGRIRERGTLLEVSEEFQDRFAEAVAKQFAADALISRLHQFTKHRLDEGTGDVFDLWGLSDLICTVAADDDAPLSTLHEAFMRDDAQTPDAAGFTEEHAEFVRSGAFLTGDQGTMALFPKIPRSEAQWFEDGPMRTVGSEGPLYYLYLARPVGQFRQVCRLAGENALGVRAAEQIAMTLPVPDVAEQPDWVVRDMRRYWIASDFGSGLYQVLTEDNGEEKVVLDSEGERLIDREFGYTWDLPEIEAFEAGSSSESVGLWSYDGLQLLPEEFSDISERKGEGGQPLVRTRREGGDEWQDFSVEELRRKAGGE</sequence>
<dbReference type="Proteomes" id="UP000640485">
    <property type="component" value="Unassembled WGS sequence"/>
</dbReference>
<reference evidence="2" key="1">
    <citation type="submission" date="2021-01" db="EMBL/GenBank/DDBJ databases">
        <title>Paracoccus amoyensis sp. nov., isolated from the surface seawater along the coast of Xiamen Island, China.</title>
        <authorList>
            <person name="Lyu L."/>
        </authorList>
    </citation>
    <scope>NUCLEOTIDE SEQUENCE</scope>
    <source>
        <strain evidence="2">MJ17</strain>
    </source>
</reference>
<evidence type="ECO:0000313" key="2">
    <source>
        <dbReference type="EMBL" id="MBK4215457.1"/>
    </source>
</evidence>
<dbReference type="EMBL" id="JAEPRQ010000001">
    <property type="protein sequence ID" value="MBK4215457.1"/>
    <property type="molecule type" value="Genomic_DNA"/>
</dbReference>
<evidence type="ECO:0000313" key="3">
    <source>
        <dbReference type="Proteomes" id="UP000640485"/>
    </source>
</evidence>